<dbReference type="Gene3D" id="1.20.1070.10">
    <property type="entry name" value="Rhodopsin 7-helix transmembrane proteins"/>
    <property type="match status" value="1"/>
</dbReference>
<feature type="transmembrane region" description="Helical" evidence="10">
    <location>
        <begin position="61"/>
        <end position="85"/>
    </location>
</feature>
<evidence type="ECO:0000256" key="8">
    <source>
        <dbReference type="ARBA" id="ARBA00023224"/>
    </source>
</evidence>
<feature type="domain" description="G-protein coupled receptors family 1 profile" evidence="11">
    <location>
        <begin position="41"/>
        <end position="284"/>
    </location>
</feature>
<dbReference type="PROSITE" id="PS00237">
    <property type="entry name" value="G_PROTEIN_RECEP_F1_1"/>
    <property type="match status" value="1"/>
</dbReference>
<evidence type="ECO:0000313" key="13">
    <source>
        <dbReference type="Proteomes" id="UP000264840"/>
    </source>
</evidence>
<evidence type="ECO:0000256" key="4">
    <source>
        <dbReference type="ARBA" id="ARBA00022989"/>
    </source>
</evidence>
<evidence type="ECO:0000256" key="5">
    <source>
        <dbReference type="ARBA" id="ARBA00023040"/>
    </source>
</evidence>
<dbReference type="InterPro" id="IPR017452">
    <property type="entry name" value="GPCR_Rhodpsn_7TM"/>
</dbReference>
<dbReference type="AlphaFoldDB" id="A0A3Q2USE6"/>
<evidence type="ECO:0000256" key="6">
    <source>
        <dbReference type="ARBA" id="ARBA00023136"/>
    </source>
</evidence>
<keyword evidence="3 9" id="KW-0812">Transmembrane</keyword>
<evidence type="ECO:0000256" key="3">
    <source>
        <dbReference type="ARBA" id="ARBA00022692"/>
    </source>
</evidence>
<keyword evidence="5 9" id="KW-0297">G-protein coupled receptor</keyword>
<feature type="transmembrane region" description="Helical" evidence="10">
    <location>
        <begin position="25"/>
        <end position="52"/>
    </location>
</feature>
<dbReference type="Ensembl" id="ENSHBUT00000015881.1">
    <property type="protein sequence ID" value="ENSHBUP00000000210.1"/>
    <property type="gene ID" value="ENSHBUG00000001363.1"/>
</dbReference>
<dbReference type="SMART" id="SM01381">
    <property type="entry name" value="7TM_GPCR_Srsx"/>
    <property type="match status" value="1"/>
</dbReference>
<keyword evidence="8 9" id="KW-0807">Transducer</keyword>
<dbReference type="GO" id="GO:0001594">
    <property type="term" value="F:trace-amine receptor activity"/>
    <property type="evidence" value="ECO:0007669"/>
    <property type="project" value="TreeGrafter"/>
</dbReference>
<reference evidence="12" key="2">
    <citation type="submission" date="2025-09" db="UniProtKB">
        <authorList>
            <consortium name="Ensembl"/>
        </authorList>
    </citation>
    <scope>IDENTIFICATION</scope>
</reference>
<feature type="transmembrane region" description="Helical" evidence="10">
    <location>
        <begin position="172"/>
        <end position="196"/>
    </location>
</feature>
<keyword evidence="6 10" id="KW-0472">Membrane</keyword>
<comment type="similarity">
    <text evidence="9">Belongs to the G-protein coupled receptor 1 family.</text>
</comment>
<dbReference type="PRINTS" id="PR00237">
    <property type="entry name" value="GPCRRHODOPSN"/>
</dbReference>
<feature type="transmembrane region" description="Helical" evidence="10">
    <location>
        <begin position="269"/>
        <end position="291"/>
    </location>
</feature>
<dbReference type="Pfam" id="PF00001">
    <property type="entry name" value="7tm_1"/>
    <property type="match status" value="1"/>
</dbReference>
<protein>
    <submittedName>
        <fullName evidence="12">Trace amine-associated receptor 10b</fullName>
    </submittedName>
</protein>
<evidence type="ECO:0000256" key="10">
    <source>
        <dbReference type="SAM" id="Phobius"/>
    </source>
</evidence>
<sequence>MELFNVTVNTVSFLLCDSQKNKLCVLLYVVLSSFMLLTICGNLLVIISIIYFRYLHTPTNYLILSMAVADLLIGALIFPLSMTVSLKPCLYIYSLLCNLRSTMDVTMGVSSLLNLCCISVDRYYAVCHPLIYKTKITDCVAMKMGLGSWAVAILCGIFVFLLFFILDECDTSCLFALIAASVVVYYIPTIVLLFMYTKILVVALRQARSIHNTISQNTKSKAVSSTERKATKTLTIVIGIFLIFWVPLFLSYSFVPLDSFILYVLLEPFNWFAISNSMLNPFIYAFFYTWFRRAFKMIISGKIFQGTNTVLCYILFVSLLSLWLSSE</sequence>
<organism evidence="12 13">
    <name type="scientific">Haplochromis burtoni</name>
    <name type="common">Burton's mouthbrooder</name>
    <name type="synonym">Chromis burtoni</name>
    <dbReference type="NCBI Taxonomy" id="8153"/>
    <lineage>
        <taxon>Eukaryota</taxon>
        <taxon>Metazoa</taxon>
        <taxon>Chordata</taxon>
        <taxon>Craniata</taxon>
        <taxon>Vertebrata</taxon>
        <taxon>Euteleostomi</taxon>
        <taxon>Actinopterygii</taxon>
        <taxon>Neopterygii</taxon>
        <taxon>Teleostei</taxon>
        <taxon>Neoteleostei</taxon>
        <taxon>Acanthomorphata</taxon>
        <taxon>Ovalentaria</taxon>
        <taxon>Cichlomorphae</taxon>
        <taxon>Cichliformes</taxon>
        <taxon>Cichlidae</taxon>
        <taxon>African cichlids</taxon>
        <taxon>Pseudocrenilabrinae</taxon>
        <taxon>Haplochromini</taxon>
        <taxon>Haplochromis</taxon>
    </lineage>
</organism>
<keyword evidence="13" id="KW-1185">Reference proteome</keyword>
<evidence type="ECO:0000256" key="1">
    <source>
        <dbReference type="ARBA" id="ARBA00004651"/>
    </source>
</evidence>
<reference evidence="12" key="1">
    <citation type="submission" date="2025-08" db="UniProtKB">
        <authorList>
            <consortium name="Ensembl"/>
        </authorList>
    </citation>
    <scope>IDENTIFICATION</scope>
</reference>
<dbReference type="PANTHER" id="PTHR24249">
    <property type="entry name" value="HISTAMINE RECEPTOR-RELATED G-PROTEIN COUPLED RECEPTOR"/>
    <property type="match status" value="1"/>
</dbReference>
<dbReference type="InterPro" id="IPR000276">
    <property type="entry name" value="GPCR_Rhodpsn"/>
</dbReference>
<comment type="subcellular location">
    <subcellularLocation>
        <location evidence="1">Cell membrane</location>
        <topology evidence="1">Multi-pass membrane protein</topology>
    </subcellularLocation>
</comment>
<name>A0A3Q2USE6_HAPBU</name>
<keyword evidence="7 9" id="KW-0675">Receptor</keyword>
<evidence type="ECO:0000256" key="7">
    <source>
        <dbReference type="ARBA" id="ARBA00023170"/>
    </source>
</evidence>
<evidence type="ECO:0000313" key="12">
    <source>
        <dbReference type="Ensembl" id="ENSHBUP00000000210.1"/>
    </source>
</evidence>
<dbReference type="OMA" id="LEPFNWF"/>
<feature type="transmembrane region" description="Helical" evidence="10">
    <location>
        <begin position="146"/>
        <end position="166"/>
    </location>
</feature>
<dbReference type="STRING" id="8153.ENSHBUP00000000210"/>
<feature type="transmembrane region" description="Helical" evidence="10">
    <location>
        <begin position="234"/>
        <end position="257"/>
    </location>
</feature>
<dbReference type="InterPro" id="IPR050569">
    <property type="entry name" value="TAAR"/>
</dbReference>
<dbReference type="GeneTree" id="ENSGT00950000182934"/>
<dbReference type="Proteomes" id="UP000264840">
    <property type="component" value="Unplaced"/>
</dbReference>
<evidence type="ECO:0000259" key="11">
    <source>
        <dbReference type="PROSITE" id="PS50262"/>
    </source>
</evidence>
<keyword evidence="2" id="KW-1003">Cell membrane</keyword>
<proteinExistence type="inferred from homology"/>
<accession>A0A3Q2USE6</accession>
<keyword evidence="4 10" id="KW-1133">Transmembrane helix</keyword>
<dbReference type="PROSITE" id="PS50262">
    <property type="entry name" value="G_PROTEIN_RECEP_F1_2"/>
    <property type="match status" value="1"/>
</dbReference>
<dbReference type="PANTHER" id="PTHR24249:SF415">
    <property type="entry name" value="TRACE AMINE-ASSOCIATED RECEPTOR 1"/>
    <property type="match status" value="1"/>
</dbReference>
<evidence type="ECO:0000256" key="2">
    <source>
        <dbReference type="ARBA" id="ARBA00022475"/>
    </source>
</evidence>
<dbReference type="GO" id="GO:0005886">
    <property type="term" value="C:plasma membrane"/>
    <property type="evidence" value="ECO:0007669"/>
    <property type="project" value="UniProtKB-SubCell"/>
</dbReference>
<dbReference type="SUPFAM" id="SSF81321">
    <property type="entry name" value="Family A G protein-coupled receptor-like"/>
    <property type="match status" value="1"/>
</dbReference>
<feature type="transmembrane region" description="Helical" evidence="10">
    <location>
        <begin position="303"/>
        <end position="324"/>
    </location>
</feature>
<evidence type="ECO:0000256" key="9">
    <source>
        <dbReference type="RuleBase" id="RU000688"/>
    </source>
</evidence>